<dbReference type="RefSeq" id="WP_248357308.1">
    <property type="nucleotide sequence ID" value="NZ_AP025591.1"/>
</dbReference>
<keyword evidence="5" id="KW-1185">Reference proteome</keyword>
<evidence type="ECO:0000256" key="1">
    <source>
        <dbReference type="ARBA" id="ARBA00022553"/>
    </source>
</evidence>
<feature type="domain" description="Response regulatory" evidence="3">
    <location>
        <begin position="5"/>
        <end position="118"/>
    </location>
</feature>
<accession>A0ABM7X4V0</accession>
<proteinExistence type="predicted"/>
<dbReference type="EMBL" id="AP025591">
    <property type="protein sequence ID" value="BDG06833.1"/>
    <property type="molecule type" value="Genomic_DNA"/>
</dbReference>
<dbReference type="Proteomes" id="UP001162891">
    <property type="component" value="Chromosome"/>
</dbReference>
<dbReference type="InterPro" id="IPR011006">
    <property type="entry name" value="CheY-like_superfamily"/>
</dbReference>
<dbReference type="InterPro" id="IPR050595">
    <property type="entry name" value="Bact_response_regulator"/>
</dbReference>
<dbReference type="CDD" id="cd17574">
    <property type="entry name" value="REC_OmpR"/>
    <property type="match status" value="1"/>
</dbReference>
<dbReference type="SMART" id="SM00448">
    <property type="entry name" value="REC"/>
    <property type="match status" value="1"/>
</dbReference>
<sequence length="124" mass="13478">MNRPLVLVVDDDPDILDAICDILEAEGYRVARARHGLEALERVSEELPAVILLDLMMPVMDGLAFANALRQRPVPRRIPIVVISADGNPQKVAALGAQGYLAKPFDIDALLTHVSHMAGHAVPR</sequence>
<reference evidence="5" key="1">
    <citation type="journal article" date="2022" name="Int. J. Syst. Evol. Microbiol.">
        <title>Anaeromyxobacter oryzae sp. nov., Anaeromyxobacter diazotrophicus sp. nov. and Anaeromyxobacter paludicola sp. nov., isolated from paddy soils.</title>
        <authorList>
            <person name="Itoh H."/>
            <person name="Xu Z."/>
            <person name="Mise K."/>
            <person name="Masuda Y."/>
            <person name="Ushijima N."/>
            <person name="Hayakawa C."/>
            <person name="Shiratori Y."/>
            <person name="Senoo K."/>
        </authorList>
    </citation>
    <scope>NUCLEOTIDE SEQUENCE [LARGE SCALE GENOMIC DNA]</scope>
    <source>
        <strain evidence="5">Red232</strain>
    </source>
</reference>
<protein>
    <submittedName>
        <fullName evidence="4">Response regulator</fullName>
    </submittedName>
</protein>
<dbReference type="PANTHER" id="PTHR44591">
    <property type="entry name" value="STRESS RESPONSE REGULATOR PROTEIN 1"/>
    <property type="match status" value="1"/>
</dbReference>
<dbReference type="Gene3D" id="3.40.50.2300">
    <property type="match status" value="1"/>
</dbReference>
<evidence type="ECO:0000259" key="3">
    <source>
        <dbReference type="PROSITE" id="PS50110"/>
    </source>
</evidence>
<dbReference type="Pfam" id="PF00072">
    <property type="entry name" value="Response_reg"/>
    <property type="match status" value="1"/>
</dbReference>
<feature type="modified residue" description="4-aspartylphosphate" evidence="2">
    <location>
        <position position="54"/>
    </location>
</feature>
<name>A0ABM7X4V0_9BACT</name>
<gene>
    <name evidence="4" type="ORF">AMOR_58290</name>
</gene>
<keyword evidence="1 2" id="KW-0597">Phosphoprotein</keyword>
<dbReference type="PROSITE" id="PS50110">
    <property type="entry name" value="RESPONSE_REGULATORY"/>
    <property type="match status" value="1"/>
</dbReference>
<evidence type="ECO:0000313" key="4">
    <source>
        <dbReference type="EMBL" id="BDG06833.1"/>
    </source>
</evidence>
<organism evidence="4 5">
    <name type="scientific">Anaeromyxobacter oryzae</name>
    <dbReference type="NCBI Taxonomy" id="2918170"/>
    <lineage>
        <taxon>Bacteria</taxon>
        <taxon>Pseudomonadati</taxon>
        <taxon>Myxococcota</taxon>
        <taxon>Myxococcia</taxon>
        <taxon>Myxococcales</taxon>
        <taxon>Cystobacterineae</taxon>
        <taxon>Anaeromyxobacteraceae</taxon>
        <taxon>Anaeromyxobacter</taxon>
    </lineage>
</organism>
<dbReference type="PANTHER" id="PTHR44591:SF3">
    <property type="entry name" value="RESPONSE REGULATORY DOMAIN-CONTAINING PROTEIN"/>
    <property type="match status" value="1"/>
</dbReference>
<evidence type="ECO:0000256" key="2">
    <source>
        <dbReference type="PROSITE-ProRule" id="PRU00169"/>
    </source>
</evidence>
<dbReference type="SUPFAM" id="SSF52172">
    <property type="entry name" value="CheY-like"/>
    <property type="match status" value="1"/>
</dbReference>
<evidence type="ECO:0000313" key="5">
    <source>
        <dbReference type="Proteomes" id="UP001162891"/>
    </source>
</evidence>
<dbReference type="InterPro" id="IPR001789">
    <property type="entry name" value="Sig_transdc_resp-reg_receiver"/>
</dbReference>